<dbReference type="Proteomes" id="UP000276133">
    <property type="component" value="Unassembled WGS sequence"/>
</dbReference>
<feature type="compositionally biased region" description="Low complexity" evidence="1">
    <location>
        <begin position="158"/>
        <end position="178"/>
    </location>
</feature>
<feature type="compositionally biased region" description="Low complexity" evidence="1">
    <location>
        <begin position="89"/>
        <end position="113"/>
    </location>
</feature>
<reference evidence="2 3" key="1">
    <citation type="journal article" date="2018" name="Sci. Rep.">
        <title>Genomic signatures of local adaptation to the degree of environmental predictability in rotifers.</title>
        <authorList>
            <person name="Franch-Gras L."/>
            <person name="Hahn C."/>
            <person name="Garcia-Roger E.M."/>
            <person name="Carmona M.J."/>
            <person name="Serra M."/>
            <person name="Gomez A."/>
        </authorList>
    </citation>
    <scope>NUCLEOTIDE SEQUENCE [LARGE SCALE GENOMIC DNA]</scope>
    <source>
        <strain evidence="2">HYR1</strain>
    </source>
</reference>
<protein>
    <submittedName>
        <fullName evidence="2">Uncharacterized protein</fullName>
    </submittedName>
</protein>
<proteinExistence type="predicted"/>
<evidence type="ECO:0000313" key="3">
    <source>
        <dbReference type="Proteomes" id="UP000276133"/>
    </source>
</evidence>
<dbReference type="EMBL" id="REGN01010972">
    <property type="protein sequence ID" value="RMZ98122.1"/>
    <property type="molecule type" value="Genomic_DNA"/>
</dbReference>
<dbReference type="AlphaFoldDB" id="A0A3M7PGE7"/>
<evidence type="ECO:0000313" key="2">
    <source>
        <dbReference type="EMBL" id="RMZ98122.1"/>
    </source>
</evidence>
<feature type="region of interest" description="Disordered" evidence="1">
    <location>
        <begin position="1"/>
        <end position="178"/>
    </location>
</feature>
<feature type="compositionally biased region" description="Basic and acidic residues" evidence="1">
    <location>
        <begin position="36"/>
        <end position="47"/>
    </location>
</feature>
<organism evidence="2 3">
    <name type="scientific">Brachionus plicatilis</name>
    <name type="common">Marine rotifer</name>
    <name type="synonym">Brachionus muelleri</name>
    <dbReference type="NCBI Taxonomy" id="10195"/>
    <lineage>
        <taxon>Eukaryota</taxon>
        <taxon>Metazoa</taxon>
        <taxon>Spiralia</taxon>
        <taxon>Gnathifera</taxon>
        <taxon>Rotifera</taxon>
        <taxon>Eurotatoria</taxon>
        <taxon>Monogononta</taxon>
        <taxon>Pseudotrocha</taxon>
        <taxon>Ploima</taxon>
        <taxon>Brachionidae</taxon>
        <taxon>Brachionus</taxon>
    </lineage>
</organism>
<feature type="compositionally biased region" description="Basic and acidic residues" evidence="1">
    <location>
        <begin position="1"/>
        <end position="11"/>
    </location>
</feature>
<feature type="compositionally biased region" description="Polar residues" evidence="1">
    <location>
        <begin position="120"/>
        <end position="130"/>
    </location>
</feature>
<evidence type="ECO:0000256" key="1">
    <source>
        <dbReference type="SAM" id="MobiDB-lite"/>
    </source>
</evidence>
<accession>A0A3M7PGE7</accession>
<keyword evidence="3" id="KW-1185">Reference proteome</keyword>
<sequence length="359" mass="40314">MSASVSRERRQTRSSTALNNSNLEPGSEYSSKRKLSNKEPIDSEQFRKSHRTKVLSPNENELSTVKPKFIKEKINGDQNVLKSVNNPETSASNVSSSSSSTSASSDSKPTSVSTRRRSANLLNQMSSASLDQMGPASRKRNLSTSQEVKNENENEPCSQSANASSSGVSALVQSPSSSSLNKRIKLKHKYAFKELNENTNSPTTFRLMSKDEYEQNSPYGDREDASLSEINEADETKEDDVKESLICPVLGCKSDVYPSYGKCACEDVLLGRHLWKLETLKSSYIYKYNLKGEKKRDREPLNIQLANCQNVKHLFLAIWIDLQKNNLIWAFLKTVFDHNKNKIIAIESKLNNTHFLKNT</sequence>
<name>A0A3M7PGE7_BRAPC</name>
<feature type="compositionally biased region" description="Polar residues" evidence="1">
    <location>
        <begin position="76"/>
        <end position="88"/>
    </location>
</feature>
<comment type="caution">
    <text evidence="2">The sequence shown here is derived from an EMBL/GenBank/DDBJ whole genome shotgun (WGS) entry which is preliminary data.</text>
</comment>
<feature type="compositionally biased region" description="Polar residues" evidence="1">
    <location>
        <begin position="13"/>
        <end position="24"/>
    </location>
</feature>
<gene>
    <name evidence="2" type="ORF">BpHYR1_023108</name>
</gene>